<organism evidence="2 3">
    <name type="scientific">Kalanchoe fedtschenkoi</name>
    <name type="common">Lavender scallops</name>
    <name type="synonym">South American air plant</name>
    <dbReference type="NCBI Taxonomy" id="63787"/>
    <lineage>
        <taxon>Eukaryota</taxon>
        <taxon>Viridiplantae</taxon>
        <taxon>Streptophyta</taxon>
        <taxon>Embryophyta</taxon>
        <taxon>Tracheophyta</taxon>
        <taxon>Spermatophyta</taxon>
        <taxon>Magnoliopsida</taxon>
        <taxon>eudicotyledons</taxon>
        <taxon>Gunneridae</taxon>
        <taxon>Pentapetalae</taxon>
        <taxon>Saxifragales</taxon>
        <taxon>Crassulaceae</taxon>
        <taxon>Kalanchoe</taxon>
    </lineage>
</organism>
<proteinExistence type="predicted"/>
<sequence>MAGLHYGFFPTDFFYPRPPANTLTVTVVEPATVFVSPRTAVTDQGKCKENLVMVNKPSLPIAQALHKSITGPHPLGNGPSAFGGHEINQL</sequence>
<dbReference type="EnsemblPlants" id="Kaladp0046s0185.1.v1.1">
    <property type="protein sequence ID" value="Kaladp0046s0185.1.v1.1.CDS.1"/>
    <property type="gene ID" value="Kaladp0046s0185.v1.1"/>
</dbReference>
<dbReference type="PANTHER" id="PTHR38223:SF4">
    <property type="match status" value="1"/>
</dbReference>
<reference evidence="2" key="1">
    <citation type="submission" date="2021-01" db="UniProtKB">
        <authorList>
            <consortium name="EnsemblPlants"/>
        </authorList>
    </citation>
    <scope>IDENTIFICATION</scope>
</reference>
<keyword evidence="3" id="KW-1185">Reference proteome</keyword>
<dbReference type="Proteomes" id="UP000594263">
    <property type="component" value="Unplaced"/>
</dbReference>
<evidence type="ECO:0000313" key="2">
    <source>
        <dbReference type="EnsemblPlants" id="Kaladp0046s0185.1.v1.1.CDS.1"/>
    </source>
</evidence>
<evidence type="ECO:0000256" key="1">
    <source>
        <dbReference type="SAM" id="MobiDB-lite"/>
    </source>
</evidence>
<name>A0A7N0TWG5_KALFE</name>
<dbReference type="AlphaFoldDB" id="A0A7N0TWG5"/>
<dbReference type="Gramene" id="Kaladp0046s0185.1.v1.1">
    <property type="protein sequence ID" value="Kaladp0046s0185.1.v1.1.CDS.1"/>
    <property type="gene ID" value="Kaladp0046s0185.v1.1"/>
</dbReference>
<evidence type="ECO:0000313" key="3">
    <source>
        <dbReference type="Proteomes" id="UP000594263"/>
    </source>
</evidence>
<dbReference type="PANTHER" id="PTHR38223">
    <property type="match status" value="1"/>
</dbReference>
<protein>
    <submittedName>
        <fullName evidence="2">Uncharacterized protein</fullName>
    </submittedName>
</protein>
<accession>A0A7N0TWG5</accession>
<feature type="region of interest" description="Disordered" evidence="1">
    <location>
        <begin position="70"/>
        <end position="90"/>
    </location>
</feature>